<keyword evidence="2" id="KW-0472">Membrane</keyword>
<gene>
    <name evidence="3" type="ORF">EVAR_82464_1</name>
</gene>
<feature type="compositionally biased region" description="Basic and acidic residues" evidence="1">
    <location>
        <begin position="104"/>
        <end position="116"/>
    </location>
</feature>
<reference evidence="3 4" key="1">
    <citation type="journal article" date="2019" name="Commun. Biol.">
        <title>The bagworm genome reveals a unique fibroin gene that provides high tensile strength.</title>
        <authorList>
            <person name="Kono N."/>
            <person name="Nakamura H."/>
            <person name="Ohtoshi R."/>
            <person name="Tomita M."/>
            <person name="Numata K."/>
            <person name="Arakawa K."/>
        </authorList>
    </citation>
    <scope>NUCLEOTIDE SEQUENCE [LARGE SCALE GENOMIC DNA]</scope>
</reference>
<accession>A0A4C1X8C8</accession>
<dbReference type="Proteomes" id="UP000299102">
    <property type="component" value="Unassembled WGS sequence"/>
</dbReference>
<feature type="region of interest" description="Disordered" evidence="1">
    <location>
        <begin position="94"/>
        <end position="116"/>
    </location>
</feature>
<evidence type="ECO:0000313" key="3">
    <source>
        <dbReference type="EMBL" id="GBP58487.1"/>
    </source>
</evidence>
<feature type="transmembrane region" description="Helical" evidence="2">
    <location>
        <begin position="45"/>
        <end position="65"/>
    </location>
</feature>
<sequence>MKSIPRPTSESRAGRCSYGPRTVSLSCTAVFEDGMTPYATTLAEYAYPVFNFNLSLYVIFANNAYIKRMKKCCSADDGERWPDDCGSSSFVSEGTCFTGTSKPSKGDGGRRPNRRGRDVVDAAKALACRDVLTPRDGVGSHVGRNEVASKPT</sequence>
<protein>
    <submittedName>
        <fullName evidence="3">Uncharacterized protein</fullName>
    </submittedName>
</protein>
<dbReference type="AlphaFoldDB" id="A0A4C1X8C8"/>
<comment type="caution">
    <text evidence="3">The sequence shown here is derived from an EMBL/GenBank/DDBJ whole genome shotgun (WGS) entry which is preliminary data.</text>
</comment>
<evidence type="ECO:0000256" key="1">
    <source>
        <dbReference type="SAM" id="MobiDB-lite"/>
    </source>
</evidence>
<keyword evidence="2" id="KW-1133">Transmembrane helix</keyword>
<proteinExistence type="predicted"/>
<evidence type="ECO:0000313" key="4">
    <source>
        <dbReference type="Proteomes" id="UP000299102"/>
    </source>
</evidence>
<organism evidence="3 4">
    <name type="scientific">Eumeta variegata</name>
    <name type="common">Bagworm moth</name>
    <name type="synonym">Eumeta japonica</name>
    <dbReference type="NCBI Taxonomy" id="151549"/>
    <lineage>
        <taxon>Eukaryota</taxon>
        <taxon>Metazoa</taxon>
        <taxon>Ecdysozoa</taxon>
        <taxon>Arthropoda</taxon>
        <taxon>Hexapoda</taxon>
        <taxon>Insecta</taxon>
        <taxon>Pterygota</taxon>
        <taxon>Neoptera</taxon>
        <taxon>Endopterygota</taxon>
        <taxon>Lepidoptera</taxon>
        <taxon>Glossata</taxon>
        <taxon>Ditrysia</taxon>
        <taxon>Tineoidea</taxon>
        <taxon>Psychidae</taxon>
        <taxon>Oiketicinae</taxon>
        <taxon>Eumeta</taxon>
    </lineage>
</organism>
<evidence type="ECO:0000256" key="2">
    <source>
        <dbReference type="SAM" id="Phobius"/>
    </source>
</evidence>
<dbReference type="EMBL" id="BGZK01000736">
    <property type="protein sequence ID" value="GBP58487.1"/>
    <property type="molecule type" value="Genomic_DNA"/>
</dbReference>
<keyword evidence="2" id="KW-0812">Transmembrane</keyword>
<feature type="compositionally biased region" description="Polar residues" evidence="1">
    <location>
        <begin position="94"/>
        <end position="103"/>
    </location>
</feature>
<name>A0A4C1X8C8_EUMVA</name>
<keyword evidence="4" id="KW-1185">Reference proteome</keyword>